<dbReference type="EMBL" id="SOPW01000013">
    <property type="protein sequence ID" value="TFB18528.1"/>
    <property type="molecule type" value="Genomic_DNA"/>
</dbReference>
<reference evidence="2 3" key="1">
    <citation type="submission" date="2019-03" db="EMBL/GenBank/DDBJ databases">
        <authorList>
            <person name="He R.-H."/>
        </authorList>
    </citation>
    <scope>NUCLEOTIDE SEQUENCE [LARGE SCALE GENOMIC DNA]</scope>
    <source>
        <strain evidence="3">SH 714</strain>
    </source>
</reference>
<name>A0A4Y8IF46_9BACI</name>
<feature type="coiled-coil region" evidence="1">
    <location>
        <begin position="107"/>
        <end position="151"/>
    </location>
</feature>
<dbReference type="RefSeq" id="WP_134340733.1">
    <property type="nucleotide sequence ID" value="NZ_SOPW01000013.1"/>
</dbReference>
<dbReference type="OrthoDB" id="2869075at2"/>
<keyword evidence="3" id="KW-1185">Reference proteome</keyword>
<gene>
    <name evidence="2" type="ORF">E3U55_12105</name>
</gene>
<keyword evidence="1" id="KW-0175">Coiled coil</keyword>
<proteinExistence type="predicted"/>
<comment type="caution">
    <text evidence="2">The sequence shown here is derived from an EMBL/GenBank/DDBJ whole genome shotgun (WGS) entry which is preliminary data.</text>
</comment>
<dbReference type="Proteomes" id="UP000297975">
    <property type="component" value="Unassembled WGS sequence"/>
</dbReference>
<sequence length="196" mass="22993">MEPNKNKKGRPNRYTEAELKSILEKYVQDNPGKVTYLQLEKATKIKRHVWSRRMAHVINRLNQPIISQSLETTNHSLPLPNIDEYITRFENNKKGLRDALFHLNEVIQSLYEQNLKLNKKVKDKEDLEEIIKQKEKEIKEQQAIIKHYESLLIASSNPSVRREKGIRDNVISINEKNKQQSLSLDLKSSFATLFDD</sequence>
<evidence type="ECO:0000256" key="1">
    <source>
        <dbReference type="SAM" id="Coils"/>
    </source>
</evidence>
<organism evidence="2 3">
    <name type="scientific">Filobacillus milosensis</name>
    <dbReference type="NCBI Taxonomy" id="94137"/>
    <lineage>
        <taxon>Bacteria</taxon>
        <taxon>Bacillati</taxon>
        <taxon>Bacillota</taxon>
        <taxon>Bacilli</taxon>
        <taxon>Bacillales</taxon>
        <taxon>Bacillaceae</taxon>
        <taxon>Filobacillus</taxon>
    </lineage>
</organism>
<protein>
    <submittedName>
        <fullName evidence="2">Uncharacterized protein</fullName>
    </submittedName>
</protein>
<evidence type="ECO:0000313" key="2">
    <source>
        <dbReference type="EMBL" id="TFB18528.1"/>
    </source>
</evidence>
<dbReference type="AlphaFoldDB" id="A0A4Y8IF46"/>
<accession>A0A4Y8IF46</accession>
<evidence type="ECO:0000313" key="3">
    <source>
        <dbReference type="Proteomes" id="UP000297975"/>
    </source>
</evidence>